<dbReference type="EMBL" id="JH712153">
    <property type="protein sequence ID" value="EFO25073.2"/>
    <property type="molecule type" value="Genomic_DNA"/>
</dbReference>
<gene>
    <name evidence="6" type="ORF">LOAG_03413</name>
</gene>
<dbReference type="InterPro" id="IPR019448">
    <property type="entry name" value="NT-C2"/>
</dbReference>
<dbReference type="RefSeq" id="XP_020303328.1">
    <property type="nucleotide sequence ID" value="XM_020446312.1"/>
</dbReference>
<dbReference type="PROSITE" id="PS51848">
    <property type="entry name" value="BMERB"/>
    <property type="match status" value="1"/>
</dbReference>
<feature type="compositionally biased region" description="Polar residues" evidence="2">
    <location>
        <begin position="508"/>
        <end position="518"/>
    </location>
</feature>
<feature type="region of interest" description="Disordered" evidence="2">
    <location>
        <begin position="508"/>
        <end position="546"/>
    </location>
</feature>
<dbReference type="FunCoup" id="A0A1S0U597">
    <property type="interactions" value="1878"/>
</dbReference>
<dbReference type="InParanoid" id="A0A1S0U597"/>
<dbReference type="OrthoDB" id="5972258at2759"/>
<dbReference type="KEGG" id="loa:LOAG_03413"/>
<evidence type="ECO:0000259" key="5">
    <source>
        <dbReference type="PROSITE" id="PS51848"/>
    </source>
</evidence>
<dbReference type="OMA" id="DPNDTPH"/>
<dbReference type="SUPFAM" id="SSF47576">
    <property type="entry name" value="Calponin-homology domain, CH-domain"/>
    <property type="match status" value="1"/>
</dbReference>
<protein>
    <recommendedName>
        <fullName evidence="7">EH domain-binding protein 1</fullName>
    </recommendedName>
</protein>
<dbReference type="AlphaFoldDB" id="A0A1S0U597"/>
<evidence type="ECO:0000313" key="6">
    <source>
        <dbReference type="EMBL" id="EFO25073.2"/>
    </source>
</evidence>
<dbReference type="PANTHER" id="PTHR23167">
    <property type="entry name" value="CALPONIN HOMOLOGY DOMAIN-CONTAINING PROTEIN DDB_G0272472-RELATED"/>
    <property type="match status" value="1"/>
</dbReference>
<feature type="compositionally biased region" description="Basic and acidic residues" evidence="2">
    <location>
        <begin position="524"/>
        <end position="535"/>
    </location>
</feature>
<feature type="domain" description="BMERB" evidence="5">
    <location>
        <begin position="778"/>
        <end position="927"/>
    </location>
</feature>
<dbReference type="CTD" id="9940802"/>
<proteinExistence type="predicted"/>
<dbReference type="InterPro" id="IPR001715">
    <property type="entry name" value="CH_dom"/>
</dbReference>
<feature type="domain" description="C2 NT-type" evidence="4">
    <location>
        <begin position="8"/>
        <end position="160"/>
    </location>
</feature>
<organism evidence="6">
    <name type="scientific">Loa loa</name>
    <name type="common">Eye worm</name>
    <name type="synonym">Filaria loa</name>
    <dbReference type="NCBI Taxonomy" id="7209"/>
    <lineage>
        <taxon>Eukaryota</taxon>
        <taxon>Metazoa</taxon>
        <taxon>Ecdysozoa</taxon>
        <taxon>Nematoda</taxon>
        <taxon>Chromadorea</taxon>
        <taxon>Rhabditida</taxon>
        <taxon>Spirurina</taxon>
        <taxon>Spiruromorpha</taxon>
        <taxon>Filarioidea</taxon>
        <taxon>Onchocercidae</taxon>
        <taxon>Loa</taxon>
    </lineage>
</organism>
<evidence type="ECO:0008006" key="7">
    <source>
        <dbReference type="Google" id="ProtNLM"/>
    </source>
</evidence>
<dbReference type="PANTHER" id="PTHR23167:SF46">
    <property type="entry name" value="EPS15 HOMOLOGY DOMAIN CONTAINING PROTEIN-BINDING PROTEIN 1, ISOFORM F"/>
    <property type="match status" value="1"/>
</dbReference>
<dbReference type="Pfam" id="PF12130">
    <property type="entry name" value="bMERB_dom"/>
    <property type="match status" value="1"/>
</dbReference>
<dbReference type="SMART" id="SM00033">
    <property type="entry name" value="CH"/>
    <property type="match status" value="1"/>
</dbReference>
<keyword evidence="1" id="KW-0175">Coiled coil</keyword>
<sequence length="959" mass="108228">MTSVWRRIQKSNKKSVKYRFTITPQELLIICSTKWHPQTVVITCMHRRRKVEGRVRRWESSMTDPCRGLIVWPSQTPDPLLFDTTLYCDDSSHHFSDKEWTLLVEECTRKGKRKAIAAVNLNMPLFIQDPETVVELKLKLRPLCPELSQCSMQILISSVLIGDEEANHFGTKREISNINGGHRASIAGDTAETEQRTSNVKDSTVVTSYSMNLNDIERWEIRDEGNEVDLTSRTEDAYKTNGTTDKRGEFFDRNHTHFTTRDSRMACAVERKKLVHVDVSESETGNQDAFRTIVTGHLSRHESKSSEQAEAELTDVAFQATDKLQNLNMEKGLKTLPAVVEGEDLLTWCQRVTINYPSVKITDFTKSFRSGLAFCAIIHRYRPDLLGPFGKLNFTDSHSNRLENCRRALDAAAVIGVEKKLDPGITVTLPDRNDIRSFLSELRMLLVDIPAIKRELSVNESDYRISSLFSLSESETSVMRELEILRRQREREEAVDLTNIIDEDRTKSNAVVPSSQKVGNIGNKGDEKRSRKLIDPFDSDSDSDNASKRATYIPMVRKSSSSIITNTDVSTNINAVPISSIVTTRHEELMKKRQQISSIPYIIADSADASARERRHREEARRLMNNATAGGVTLVLGGSAPTTAHQSPTVAAASDLLRKLSPCASEDAGRSDLHTLELVASTVKIYNFKKIQPSPTFQHEIYEAPITAPHERPTRRLSNSSADIQKNSLGVTLDRAKRYGSMRGQELIESVAKVAGRAFTSSISTLENPVSVTPTRKLISQWEKDGADLEKIQAELNRLSKCLAQVSAEDEIICSQLMKAKVSSEEEERLLQEHMRLLTEKDAVVRRTEYFNVLEQLREVEDEITKLQHKLGSASIIDEVDKTEDDKQRIDKMMDDLVALVNKKDRLSQKLISHEAEDEEIDERDRLTLEAAANFSRGSEQPLSASKRIITWIRSEISG</sequence>
<dbReference type="InterPro" id="IPR036872">
    <property type="entry name" value="CH_dom_sf"/>
</dbReference>
<evidence type="ECO:0000256" key="2">
    <source>
        <dbReference type="SAM" id="MobiDB-lite"/>
    </source>
</evidence>
<dbReference type="InterPro" id="IPR050540">
    <property type="entry name" value="F-actin_Monoox_Mical"/>
</dbReference>
<accession>A0A1S0U597</accession>
<evidence type="ECO:0000256" key="1">
    <source>
        <dbReference type="SAM" id="Coils"/>
    </source>
</evidence>
<feature type="domain" description="Calponin-homology (CH)" evidence="3">
    <location>
        <begin position="339"/>
        <end position="446"/>
    </location>
</feature>
<dbReference type="InterPro" id="IPR022735">
    <property type="entry name" value="bMERB_dom"/>
</dbReference>
<reference evidence="6" key="1">
    <citation type="submission" date="2012-04" db="EMBL/GenBank/DDBJ databases">
        <title>The Genome Sequence of Loa loa.</title>
        <authorList>
            <consortium name="The Broad Institute Genome Sequencing Platform"/>
            <consortium name="Broad Institute Genome Sequencing Center for Infectious Disease"/>
            <person name="Nutman T.B."/>
            <person name="Fink D.L."/>
            <person name="Russ C."/>
            <person name="Young S."/>
            <person name="Zeng Q."/>
            <person name="Gargeya S."/>
            <person name="Alvarado L."/>
            <person name="Berlin A."/>
            <person name="Chapman S.B."/>
            <person name="Chen Z."/>
            <person name="Freedman E."/>
            <person name="Gellesch M."/>
            <person name="Goldberg J."/>
            <person name="Griggs A."/>
            <person name="Gujja S."/>
            <person name="Heilman E.R."/>
            <person name="Heiman D."/>
            <person name="Howarth C."/>
            <person name="Mehta T."/>
            <person name="Neiman D."/>
            <person name="Pearson M."/>
            <person name="Roberts A."/>
            <person name="Saif S."/>
            <person name="Shea T."/>
            <person name="Shenoy N."/>
            <person name="Sisk P."/>
            <person name="Stolte C."/>
            <person name="Sykes S."/>
            <person name="White J."/>
            <person name="Yandava C."/>
            <person name="Haas B."/>
            <person name="Henn M.R."/>
            <person name="Nusbaum C."/>
            <person name="Birren B."/>
        </authorList>
    </citation>
    <scope>NUCLEOTIDE SEQUENCE [LARGE SCALE GENOMIC DNA]</scope>
</reference>
<dbReference type="Gene3D" id="1.10.418.10">
    <property type="entry name" value="Calponin-like domain"/>
    <property type="match status" value="1"/>
</dbReference>
<name>A0A1S0U597_LOALO</name>
<feature type="coiled-coil region" evidence="1">
    <location>
        <begin position="850"/>
        <end position="917"/>
    </location>
</feature>
<dbReference type="Pfam" id="PF00307">
    <property type="entry name" value="CH"/>
    <property type="match status" value="1"/>
</dbReference>
<evidence type="ECO:0000259" key="4">
    <source>
        <dbReference type="PROSITE" id="PS51840"/>
    </source>
</evidence>
<dbReference type="GeneID" id="9940802"/>
<dbReference type="SMART" id="SM01203">
    <property type="entry name" value="DUF3585"/>
    <property type="match status" value="1"/>
</dbReference>
<evidence type="ECO:0000259" key="3">
    <source>
        <dbReference type="PROSITE" id="PS50021"/>
    </source>
</evidence>
<dbReference type="PROSITE" id="PS51840">
    <property type="entry name" value="C2_NT"/>
    <property type="match status" value="1"/>
</dbReference>
<dbReference type="PROSITE" id="PS50021">
    <property type="entry name" value="CH"/>
    <property type="match status" value="1"/>
</dbReference>